<name>A0A4U3M7G2_9ACTN</name>
<proteinExistence type="predicted"/>
<keyword evidence="2" id="KW-1185">Reference proteome</keyword>
<organism evidence="1 2">
    <name type="scientific">Kribbella jiaozuonensis</name>
    <dbReference type="NCBI Taxonomy" id="2575441"/>
    <lineage>
        <taxon>Bacteria</taxon>
        <taxon>Bacillati</taxon>
        <taxon>Actinomycetota</taxon>
        <taxon>Actinomycetes</taxon>
        <taxon>Propionibacteriales</taxon>
        <taxon>Kribbellaceae</taxon>
        <taxon>Kribbella</taxon>
    </lineage>
</organism>
<reference evidence="1 2" key="1">
    <citation type="submission" date="2019-04" db="EMBL/GenBank/DDBJ databases">
        <title>Kribbella sp. NEAU-THZ 27 nov., a novel actinomycete isolated from soil.</title>
        <authorList>
            <person name="Duan L."/>
        </authorList>
    </citation>
    <scope>NUCLEOTIDE SEQUENCE [LARGE SCALE GENOMIC DNA]</scope>
    <source>
        <strain evidence="2">NEAU-THZ27</strain>
    </source>
</reference>
<evidence type="ECO:0000313" key="2">
    <source>
        <dbReference type="Proteomes" id="UP000305836"/>
    </source>
</evidence>
<dbReference type="Proteomes" id="UP000305836">
    <property type="component" value="Unassembled WGS sequence"/>
</dbReference>
<gene>
    <name evidence="1" type="ORF">FDA38_02120</name>
</gene>
<dbReference type="OrthoDB" id="4326943at2"/>
<sequence length="65" mass="7266">MDPLPHLPQTTATALDRRGRSARQIADHLGQAQVSITQDVYMGRRIHNPSAAEALDQEFANLDLW</sequence>
<dbReference type="EMBL" id="SZPZ01000001">
    <property type="protein sequence ID" value="TKK83396.1"/>
    <property type="molecule type" value="Genomic_DNA"/>
</dbReference>
<evidence type="ECO:0000313" key="1">
    <source>
        <dbReference type="EMBL" id="TKK83396.1"/>
    </source>
</evidence>
<protein>
    <submittedName>
        <fullName evidence="1">Uncharacterized protein</fullName>
    </submittedName>
</protein>
<dbReference type="AlphaFoldDB" id="A0A4U3M7G2"/>
<comment type="caution">
    <text evidence="1">The sequence shown here is derived from an EMBL/GenBank/DDBJ whole genome shotgun (WGS) entry which is preliminary data.</text>
</comment>
<accession>A0A4U3M7G2</accession>